<protein>
    <submittedName>
        <fullName evidence="2">Uncharacterized protein</fullName>
    </submittedName>
</protein>
<feature type="region of interest" description="Disordered" evidence="1">
    <location>
        <begin position="352"/>
        <end position="379"/>
    </location>
</feature>
<evidence type="ECO:0000313" key="2">
    <source>
        <dbReference type="EMBL" id="KAA6363071.1"/>
    </source>
</evidence>
<dbReference type="EMBL" id="SNRW01023365">
    <property type="protein sequence ID" value="KAA6363071.1"/>
    <property type="molecule type" value="Genomic_DNA"/>
</dbReference>
<dbReference type="AlphaFoldDB" id="A0A5J4TZH9"/>
<reference evidence="2 3" key="1">
    <citation type="submission" date="2019-03" db="EMBL/GenBank/DDBJ databases">
        <title>Single cell metagenomics reveals metabolic interactions within the superorganism composed of flagellate Streblomastix strix and complex community of Bacteroidetes bacteria on its surface.</title>
        <authorList>
            <person name="Treitli S.C."/>
            <person name="Kolisko M."/>
            <person name="Husnik F."/>
            <person name="Keeling P."/>
            <person name="Hampl V."/>
        </authorList>
    </citation>
    <scope>NUCLEOTIDE SEQUENCE [LARGE SCALE GENOMIC DNA]</scope>
    <source>
        <strain evidence="2">ST1C</strain>
    </source>
</reference>
<comment type="caution">
    <text evidence="2">The sequence shown here is derived from an EMBL/GenBank/DDBJ whole genome shotgun (WGS) entry which is preliminary data.</text>
</comment>
<name>A0A5J4TZH9_9EUKA</name>
<accession>A0A5J4TZH9</accession>
<proteinExistence type="predicted"/>
<evidence type="ECO:0000256" key="1">
    <source>
        <dbReference type="SAM" id="MobiDB-lite"/>
    </source>
</evidence>
<organism evidence="2 3">
    <name type="scientific">Streblomastix strix</name>
    <dbReference type="NCBI Taxonomy" id="222440"/>
    <lineage>
        <taxon>Eukaryota</taxon>
        <taxon>Metamonada</taxon>
        <taxon>Preaxostyla</taxon>
        <taxon>Oxymonadida</taxon>
        <taxon>Streblomastigidae</taxon>
        <taxon>Streblomastix</taxon>
    </lineage>
</organism>
<gene>
    <name evidence="2" type="ORF">EZS28_041403</name>
</gene>
<feature type="compositionally biased region" description="Polar residues" evidence="1">
    <location>
        <begin position="358"/>
        <end position="375"/>
    </location>
</feature>
<sequence length="408" mass="47837">MFNPRSGRILITENDEPVSEVQRDGIYDEDFQRILFQRLDFESIDHQKAWVLSICNDLLGEEVSSSCSTEPVRNFDAYVTRKQLSDAWKSIDNAVTALKRRRLIIDEENETQSQIPVSKPQFHNLSQQISSQQQNSIIRHEILNLPPRSVRILPSFNASLQNNLQVFFYQQFNEEFKKYAEYKLKQEQEAAVKLRQMLDGICRMEFKNFDAKAVLISPMERQDLQNKVYWKHANKLWKVYYIAPLAYGERLQIVCNSVESSSAIQHVFLDLLLSIGIRNTEKLMDKLVDGYRLSLIATSEAQQVREQLAGGVFERLDKVEIYSETTKAKTVENSRIIKQNFRFFRFSSHSNSERVNQRSRQTNTSQIRKQGQGQLKGSGFKRWNSFKNRSYMDKDLNTYRMEDPEKRI</sequence>
<evidence type="ECO:0000313" key="3">
    <source>
        <dbReference type="Proteomes" id="UP000324800"/>
    </source>
</evidence>
<dbReference type="Proteomes" id="UP000324800">
    <property type="component" value="Unassembled WGS sequence"/>
</dbReference>